<dbReference type="EMBL" id="BRXS01000001">
    <property type="protein sequence ID" value="GLC23807.1"/>
    <property type="molecule type" value="Genomic_DNA"/>
</dbReference>
<evidence type="ECO:0000256" key="1">
    <source>
        <dbReference type="SAM" id="MobiDB-lite"/>
    </source>
</evidence>
<protein>
    <submittedName>
        <fullName evidence="3">Uncharacterized protein</fullName>
    </submittedName>
</protein>
<feature type="transmembrane region" description="Helical" evidence="2">
    <location>
        <begin position="128"/>
        <end position="145"/>
    </location>
</feature>
<evidence type="ECO:0000256" key="2">
    <source>
        <dbReference type="SAM" id="Phobius"/>
    </source>
</evidence>
<feature type="transmembrane region" description="Helical" evidence="2">
    <location>
        <begin position="17"/>
        <end position="42"/>
    </location>
</feature>
<reference evidence="3" key="1">
    <citation type="submission" date="2022-08" db="EMBL/GenBank/DDBJ databases">
        <title>Draft genome sequencing of Roseisolibacter agri AW1220.</title>
        <authorList>
            <person name="Tobiishi Y."/>
            <person name="Tonouchi A."/>
        </authorList>
    </citation>
    <scope>NUCLEOTIDE SEQUENCE</scope>
    <source>
        <strain evidence="3">AW1220</strain>
    </source>
</reference>
<feature type="transmembrane region" description="Helical" evidence="2">
    <location>
        <begin position="54"/>
        <end position="76"/>
    </location>
</feature>
<organism evidence="3 4">
    <name type="scientific">Roseisolibacter agri</name>
    <dbReference type="NCBI Taxonomy" id="2014610"/>
    <lineage>
        <taxon>Bacteria</taxon>
        <taxon>Pseudomonadati</taxon>
        <taxon>Gemmatimonadota</taxon>
        <taxon>Gemmatimonadia</taxon>
        <taxon>Gemmatimonadales</taxon>
        <taxon>Gemmatimonadaceae</taxon>
        <taxon>Roseisolibacter</taxon>
    </lineage>
</organism>
<dbReference type="AlphaFoldDB" id="A0AA37Q4U9"/>
<sequence length="195" mass="20102">MTAGNGRRLLVGAIKNGVLWGIAWGLLAFVTILVLRTIGVVVPATIGVLDALGMAIRVGIVGGIAGAAFAAFIRFFYRGRRLSDISPIRFGLGGAVVAFVFMFAFFALTNLASGDGFPPLANIMDDLLIAPIFGGIAAAASIWLAQRAEAAPDDDASGRLAGGASRASLGAGDRRDALDAIGARHPEPARRPSDE</sequence>
<comment type="caution">
    <text evidence="3">The sequence shown here is derived from an EMBL/GenBank/DDBJ whole genome shotgun (WGS) entry which is preliminary data.</text>
</comment>
<evidence type="ECO:0000313" key="4">
    <source>
        <dbReference type="Proteomes" id="UP001161325"/>
    </source>
</evidence>
<gene>
    <name evidence="3" type="ORF">rosag_03200</name>
</gene>
<feature type="region of interest" description="Disordered" evidence="1">
    <location>
        <begin position="152"/>
        <end position="174"/>
    </location>
</feature>
<dbReference type="Proteomes" id="UP001161325">
    <property type="component" value="Unassembled WGS sequence"/>
</dbReference>
<feature type="transmembrane region" description="Helical" evidence="2">
    <location>
        <begin position="88"/>
        <end position="108"/>
    </location>
</feature>
<evidence type="ECO:0000313" key="3">
    <source>
        <dbReference type="EMBL" id="GLC23807.1"/>
    </source>
</evidence>
<accession>A0AA37Q4U9</accession>
<keyword evidence="2" id="KW-0812">Transmembrane</keyword>
<name>A0AA37Q4U9_9BACT</name>
<feature type="compositionally biased region" description="Low complexity" evidence="1">
    <location>
        <begin position="158"/>
        <end position="171"/>
    </location>
</feature>
<proteinExistence type="predicted"/>
<dbReference type="RefSeq" id="WP_284348251.1">
    <property type="nucleotide sequence ID" value="NZ_BRXS01000001.1"/>
</dbReference>
<keyword evidence="4" id="KW-1185">Reference proteome</keyword>
<keyword evidence="2" id="KW-1133">Transmembrane helix</keyword>
<keyword evidence="2" id="KW-0472">Membrane</keyword>